<accession>A0A2T5V927</accession>
<dbReference type="SUPFAM" id="SSF142433">
    <property type="entry name" value="CinA-like"/>
    <property type="match status" value="1"/>
</dbReference>
<evidence type="ECO:0000313" key="3">
    <source>
        <dbReference type="Proteomes" id="UP000244081"/>
    </source>
</evidence>
<feature type="domain" description="CinA C-terminal" evidence="1">
    <location>
        <begin position="9"/>
        <end position="161"/>
    </location>
</feature>
<evidence type="ECO:0000259" key="1">
    <source>
        <dbReference type="Pfam" id="PF02464"/>
    </source>
</evidence>
<sequence length="172" mass="17720">MTELTPLHAIAQDILENARAANMKIATAESCTGGLVGAALTEIDGASAVFDRGFITYSNEAKIEMLGVPQDMLREHGAVSAVVAKAMAEGALLRSQANIAVSITGIAGPQGGSVDKPVGLVHFAISSEQAGTSHFVRSFSNSGRSSIRMNAAGYALEIVSNAIYSIRGISIA</sequence>
<dbReference type="Proteomes" id="UP000244081">
    <property type="component" value="Unassembled WGS sequence"/>
</dbReference>
<reference evidence="2 3" key="1">
    <citation type="submission" date="2018-04" db="EMBL/GenBank/DDBJ databases">
        <title>Genomic Encyclopedia of Archaeal and Bacterial Type Strains, Phase II (KMG-II): from individual species to whole genera.</title>
        <authorList>
            <person name="Goeker M."/>
        </authorList>
    </citation>
    <scope>NUCLEOTIDE SEQUENCE [LARGE SCALE GENOMIC DNA]</scope>
    <source>
        <strain evidence="2 3">DSM 23382</strain>
    </source>
</reference>
<dbReference type="InterPro" id="IPR008136">
    <property type="entry name" value="CinA_C"/>
</dbReference>
<keyword evidence="3" id="KW-1185">Reference proteome</keyword>
<dbReference type="NCBIfam" id="TIGR00199">
    <property type="entry name" value="PncC_domain"/>
    <property type="match status" value="1"/>
</dbReference>
<dbReference type="InterPro" id="IPR036653">
    <property type="entry name" value="CinA-like_C"/>
</dbReference>
<dbReference type="AlphaFoldDB" id="A0A2T5V927"/>
<dbReference type="OrthoDB" id="9801454at2"/>
<comment type="caution">
    <text evidence="2">The sequence shown here is derived from an EMBL/GenBank/DDBJ whole genome shotgun (WGS) entry which is preliminary data.</text>
</comment>
<dbReference type="RefSeq" id="WP_107990529.1">
    <property type="nucleotide sequence ID" value="NZ_QAYG01000005.1"/>
</dbReference>
<protein>
    <submittedName>
        <fullName evidence="2">Nicotinamide-nucleotide amidase</fullName>
    </submittedName>
</protein>
<proteinExistence type="predicted"/>
<organism evidence="2 3">
    <name type="scientific">Breoghania corrubedonensis</name>
    <dbReference type="NCBI Taxonomy" id="665038"/>
    <lineage>
        <taxon>Bacteria</taxon>
        <taxon>Pseudomonadati</taxon>
        <taxon>Pseudomonadota</taxon>
        <taxon>Alphaproteobacteria</taxon>
        <taxon>Hyphomicrobiales</taxon>
        <taxon>Stappiaceae</taxon>
        <taxon>Breoghania</taxon>
    </lineage>
</organism>
<gene>
    <name evidence="2" type="ORF">C8N35_105261</name>
</gene>
<dbReference type="EMBL" id="QAYG01000005">
    <property type="protein sequence ID" value="PTW60257.1"/>
    <property type="molecule type" value="Genomic_DNA"/>
</dbReference>
<evidence type="ECO:0000313" key="2">
    <source>
        <dbReference type="EMBL" id="PTW60257.1"/>
    </source>
</evidence>
<dbReference type="Pfam" id="PF02464">
    <property type="entry name" value="CinA"/>
    <property type="match status" value="1"/>
</dbReference>
<name>A0A2T5V927_9HYPH</name>
<dbReference type="Gene3D" id="3.90.950.20">
    <property type="entry name" value="CinA-like"/>
    <property type="match status" value="1"/>
</dbReference>